<dbReference type="EMBL" id="DTFI01000114">
    <property type="protein sequence ID" value="HGI43729.1"/>
    <property type="molecule type" value="Genomic_DNA"/>
</dbReference>
<dbReference type="Gene3D" id="1.10.287.3510">
    <property type="match status" value="1"/>
</dbReference>
<keyword evidence="3 5" id="KW-1133">Transmembrane helix</keyword>
<sequence length="101" mass="10440">MMGEILAVVSAALFGLGAYGALTSRSAVKVLISLEVMFNGAVLAALVLTSSMAPGAGFQLVLFAVALGSVEVGVLVSVLILLYRRVRTVDVYQVPGLEVVE</sequence>
<evidence type="ECO:0000256" key="2">
    <source>
        <dbReference type="ARBA" id="ARBA00022692"/>
    </source>
</evidence>
<accession>A0A7C4FES1</accession>
<organism evidence="6">
    <name type="scientific">Thermofilum pendens</name>
    <dbReference type="NCBI Taxonomy" id="2269"/>
    <lineage>
        <taxon>Archaea</taxon>
        <taxon>Thermoproteota</taxon>
        <taxon>Thermoprotei</taxon>
        <taxon>Thermofilales</taxon>
        <taxon>Thermofilaceae</taxon>
        <taxon>Thermofilum</taxon>
    </lineage>
</organism>
<gene>
    <name evidence="6" type="ORF">ENV17_05040</name>
</gene>
<evidence type="ECO:0000256" key="4">
    <source>
        <dbReference type="ARBA" id="ARBA00023136"/>
    </source>
</evidence>
<dbReference type="InterPro" id="IPR039428">
    <property type="entry name" value="NUOK/Mnh_C1-like"/>
</dbReference>
<evidence type="ECO:0000256" key="1">
    <source>
        <dbReference type="ARBA" id="ARBA00004141"/>
    </source>
</evidence>
<feature type="transmembrane region" description="Helical" evidence="5">
    <location>
        <begin position="60"/>
        <end position="83"/>
    </location>
</feature>
<comment type="caution">
    <text evidence="6">The sequence shown here is derived from an EMBL/GenBank/DDBJ whole genome shotgun (WGS) entry which is preliminary data.</text>
</comment>
<comment type="subcellular location">
    <subcellularLocation>
        <location evidence="1">Membrane</location>
        <topology evidence="1">Multi-pass membrane protein</topology>
    </subcellularLocation>
</comment>
<evidence type="ECO:0000313" key="6">
    <source>
        <dbReference type="EMBL" id="HGI43729.1"/>
    </source>
</evidence>
<evidence type="ECO:0000256" key="3">
    <source>
        <dbReference type="ARBA" id="ARBA00022989"/>
    </source>
</evidence>
<dbReference type="GO" id="GO:0016020">
    <property type="term" value="C:membrane"/>
    <property type="evidence" value="ECO:0007669"/>
    <property type="project" value="UniProtKB-SubCell"/>
</dbReference>
<dbReference type="Pfam" id="PF00420">
    <property type="entry name" value="Oxidored_q2"/>
    <property type="match status" value="1"/>
</dbReference>
<keyword evidence="4 5" id="KW-0472">Membrane</keyword>
<protein>
    <submittedName>
        <fullName evidence="6">NADH-quinone oxidoreductase subunit K</fullName>
    </submittedName>
</protein>
<keyword evidence="2 5" id="KW-0812">Transmembrane</keyword>
<dbReference type="AlphaFoldDB" id="A0A7C4FES1"/>
<name>A0A7C4FES1_THEPE</name>
<proteinExistence type="predicted"/>
<feature type="transmembrane region" description="Helical" evidence="5">
    <location>
        <begin position="30"/>
        <end position="48"/>
    </location>
</feature>
<reference evidence="6" key="1">
    <citation type="journal article" date="2020" name="mSystems">
        <title>Genome- and Community-Level Interaction Insights into Carbon Utilization and Element Cycling Functions of Hydrothermarchaeota in Hydrothermal Sediment.</title>
        <authorList>
            <person name="Zhou Z."/>
            <person name="Liu Y."/>
            <person name="Xu W."/>
            <person name="Pan J."/>
            <person name="Luo Z.H."/>
            <person name="Li M."/>
        </authorList>
    </citation>
    <scope>NUCLEOTIDE SEQUENCE [LARGE SCALE GENOMIC DNA]</scope>
    <source>
        <strain evidence="6">SpSt-735</strain>
    </source>
</reference>
<evidence type="ECO:0000256" key="5">
    <source>
        <dbReference type="SAM" id="Phobius"/>
    </source>
</evidence>